<dbReference type="InterPro" id="IPR036702">
    <property type="entry name" value="ComB-like_sf"/>
</dbReference>
<keyword evidence="6 8" id="KW-0460">Magnesium</keyword>
<keyword evidence="5 8" id="KW-0378">Hydrolase</keyword>
<protein>
    <recommendedName>
        <fullName evidence="4 8">Probable 2-phosphosulfolactate phosphatase</fullName>
        <ecNumber evidence="3 8">3.1.3.71</ecNumber>
    </recommendedName>
</protein>
<comment type="similarity">
    <text evidence="2 8">Belongs to the ComB family.</text>
</comment>
<evidence type="ECO:0000313" key="10">
    <source>
        <dbReference type="Proteomes" id="UP000250918"/>
    </source>
</evidence>
<reference evidence="9 10" key="1">
    <citation type="journal article" date="2018" name="ISME J.">
        <title>A methanotrophic archaeon couples anaerobic oxidation of methane to Fe(III) reduction.</title>
        <authorList>
            <person name="Cai C."/>
            <person name="Leu A.O."/>
            <person name="Xie G.J."/>
            <person name="Guo J."/>
            <person name="Feng Y."/>
            <person name="Zhao J.X."/>
            <person name="Tyson G.W."/>
            <person name="Yuan Z."/>
            <person name="Hu S."/>
        </authorList>
    </citation>
    <scope>NUCLEOTIDE SEQUENCE [LARGE SCALE GENOMIC DNA]</scope>
    <source>
        <strain evidence="9">FeB_12</strain>
    </source>
</reference>
<dbReference type="SUPFAM" id="SSF142823">
    <property type="entry name" value="ComB-like"/>
    <property type="match status" value="1"/>
</dbReference>
<comment type="caution">
    <text evidence="9">The sequence shown here is derived from an EMBL/GenBank/DDBJ whole genome shotgun (WGS) entry which is preliminary data.</text>
</comment>
<comment type="catalytic activity">
    <reaction evidence="7 8">
        <text>(2R)-O-phospho-3-sulfolactate + H2O = (2R)-3-sulfolactate + phosphate</text>
        <dbReference type="Rhea" id="RHEA:23416"/>
        <dbReference type="ChEBI" id="CHEBI:15377"/>
        <dbReference type="ChEBI" id="CHEBI:15597"/>
        <dbReference type="ChEBI" id="CHEBI:43474"/>
        <dbReference type="ChEBI" id="CHEBI:58738"/>
        <dbReference type="EC" id="3.1.3.71"/>
    </reaction>
</comment>
<proteinExistence type="inferred from homology"/>
<dbReference type="InterPro" id="IPR005238">
    <property type="entry name" value="ComB-like"/>
</dbReference>
<evidence type="ECO:0000256" key="5">
    <source>
        <dbReference type="ARBA" id="ARBA00022801"/>
    </source>
</evidence>
<dbReference type="Pfam" id="PF04029">
    <property type="entry name" value="2-ph_phosp"/>
    <property type="match status" value="1"/>
</dbReference>
<dbReference type="Proteomes" id="UP000250918">
    <property type="component" value="Unassembled WGS sequence"/>
</dbReference>
<accession>A0A855X4B7</accession>
<organism evidence="9 10">
    <name type="scientific">candidate division GN15 bacterium</name>
    <dbReference type="NCBI Taxonomy" id="2072418"/>
    <lineage>
        <taxon>Bacteria</taxon>
        <taxon>candidate division GN15</taxon>
    </lineage>
</organism>
<evidence type="ECO:0000256" key="8">
    <source>
        <dbReference type="HAMAP-Rule" id="MF_00490"/>
    </source>
</evidence>
<sequence>MAFGLIKDDMDIDLFLTPVPLAKADLQGKTVVVIDVLRFCTTACAALAAGARAVIPTDGPGEAGEMRMKLGADMAVVAGERNGVKLESFDFGNSPAEFTKATVGGKHVVMTTTNGTGIFTRAGMAGPVLAGAIVNASKVAERVAREGKDAVIVCSGIEGGFSIEDTICGGLLIHQLATTHSVATTLNDAGSLALLLFRSNKTALKQTIEQGEHGRFLTSIGFGGDVETASAIDSMPVLPVLKDGRLVLEES</sequence>
<dbReference type="EMBL" id="PQAP01000026">
    <property type="protein sequence ID" value="PWB74627.1"/>
    <property type="molecule type" value="Genomic_DNA"/>
</dbReference>
<dbReference type="GO" id="GO:0050532">
    <property type="term" value="F:2-phosphosulfolactate phosphatase activity"/>
    <property type="evidence" value="ECO:0007669"/>
    <property type="project" value="UniProtKB-UniRule"/>
</dbReference>
<evidence type="ECO:0000313" key="9">
    <source>
        <dbReference type="EMBL" id="PWB74627.1"/>
    </source>
</evidence>
<evidence type="ECO:0000256" key="7">
    <source>
        <dbReference type="ARBA" id="ARBA00033711"/>
    </source>
</evidence>
<evidence type="ECO:0000256" key="2">
    <source>
        <dbReference type="ARBA" id="ARBA00009997"/>
    </source>
</evidence>
<dbReference type="Gene3D" id="3.90.1560.10">
    <property type="entry name" value="ComB-like"/>
    <property type="match status" value="1"/>
</dbReference>
<dbReference type="GO" id="GO:0050545">
    <property type="term" value="F:sulfopyruvate decarboxylase activity"/>
    <property type="evidence" value="ECO:0007669"/>
    <property type="project" value="TreeGrafter"/>
</dbReference>
<evidence type="ECO:0000256" key="4">
    <source>
        <dbReference type="ARBA" id="ARBA00021948"/>
    </source>
</evidence>
<comment type="cofactor">
    <cofactor evidence="1 8">
        <name>Mg(2+)</name>
        <dbReference type="ChEBI" id="CHEBI:18420"/>
    </cofactor>
</comment>
<dbReference type="PANTHER" id="PTHR37311:SF1">
    <property type="entry name" value="2-PHOSPHOSULFOLACTATE PHOSPHATASE-RELATED"/>
    <property type="match status" value="1"/>
</dbReference>
<name>A0A855X4B7_9BACT</name>
<evidence type="ECO:0000256" key="6">
    <source>
        <dbReference type="ARBA" id="ARBA00022842"/>
    </source>
</evidence>
<gene>
    <name evidence="8" type="primary">comB</name>
    <name evidence="9" type="ORF">C3F09_03710</name>
</gene>
<dbReference type="EC" id="3.1.3.71" evidence="3 8"/>
<dbReference type="GO" id="GO:0000287">
    <property type="term" value="F:magnesium ion binding"/>
    <property type="evidence" value="ECO:0007669"/>
    <property type="project" value="UniProtKB-UniRule"/>
</dbReference>
<evidence type="ECO:0000256" key="3">
    <source>
        <dbReference type="ARBA" id="ARBA00012953"/>
    </source>
</evidence>
<evidence type="ECO:0000256" key="1">
    <source>
        <dbReference type="ARBA" id="ARBA00001946"/>
    </source>
</evidence>
<dbReference type="AlphaFoldDB" id="A0A855X4B7"/>
<dbReference type="PANTHER" id="PTHR37311">
    <property type="entry name" value="2-PHOSPHOSULFOLACTATE PHOSPHATASE-RELATED"/>
    <property type="match status" value="1"/>
</dbReference>
<dbReference type="HAMAP" id="MF_00490">
    <property type="entry name" value="ComB"/>
    <property type="match status" value="1"/>
</dbReference>